<comment type="caution">
    <text evidence="3">The sequence shown here is derived from an EMBL/GenBank/DDBJ whole genome shotgun (WGS) entry which is preliminary data.</text>
</comment>
<evidence type="ECO:0000313" key="4">
    <source>
        <dbReference type="Proteomes" id="UP001239414"/>
    </source>
</evidence>
<organism evidence="3 4">
    <name type="scientific">Corynebacterium accolens</name>
    <dbReference type="NCBI Taxonomy" id="38284"/>
    <lineage>
        <taxon>Bacteria</taxon>
        <taxon>Bacillati</taxon>
        <taxon>Actinomycetota</taxon>
        <taxon>Actinomycetes</taxon>
        <taxon>Mycobacteriales</taxon>
        <taxon>Corynebacteriaceae</taxon>
        <taxon>Corynebacterium</taxon>
    </lineage>
</organism>
<feature type="region of interest" description="Disordered" evidence="1">
    <location>
        <begin position="18"/>
        <end position="76"/>
    </location>
</feature>
<evidence type="ECO:0000313" key="3">
    <source>
        <dbReference type="EMBL" id="MDK4247704.1"/>
    </source>
</evidence>
<dbReference type="PROSITE" id="PS51257">
    <property type="entry name" value="PROKAR_LIPOPROTEIN"/>
    <property type="match status" value="1"/>
</dbReference>
<proteinExistence type="predicted"/>
<keyword evidence="4" id="KW-1185">Reference proteome</keyword>
<evidence type="ECO:0008006" key="5">
    <source>
        <dbReference type="Google" id="ProtNLM"/>
    </source>
</evidence>
<accession>A0ABT7FQ36</accession>
<feature type="chain" id="PRO_5046981205" description="Secreted protein" evidence="2">
    <location>
        <begin position="25"/>
        <end position="225"/>
    </location>
</feature>
<feature type="signal peptide" evidence="2">
    <location>
        <begin position="1"/>
        <end position="24"/>
    </location>
</feature>
<gene>
    <name evidence="3" type="ORF">QPX34_06640</name>
</gene>
<dbReference type="Proteomes" id="UP001239414">
    <property type="component" value="Unassembled WGS sequence"/>
</dbReference>
<dbReference type="RefSeq" id="WP_278723372.1">
    <property type="nucleotide sequence ID" value="NZ_CP100377.1"/>
</dbReference>
<protein>
    <recommendedName>
        <fullName evidence="5">Secreted protein</fullName>
    </recommendedName>
</protein>
<sequence length="225" mass="24295">MNKLFPLLTATLILAGCSSSTEEAAPTDSTTSETTSSTHSSTSSSTTQSSEKPSSEETMSAEPRPTVSPDQLTVAQPNINGHGVYLNPDNGSYYYCNTTQVTWGNVAPGACDGPYDYNGANQKFQAVSDEWYSQTAEELGMEDTTPPTGNATTNGYPDAPEDAVFNSCWENGFAQFTDGSVRPYPECALNKPEVRTPSPWVQGQIDWHNCIESGKSEEECRAERS</sequence>
<evidence type="ECO:0000256" key="1">
    <source>
        <dbReference type="SAM" id="MobiDB-lite"/>
    </source>
</evidence>
<dbReference type="EMBL" id="JASNUO010000006">
    <property type="protein sequence ID" value="MDK4247704.1"/>
    <property type="molecule type" value="Genomic_DNA"/>
</dbReference>
<keyword evidence="2" id="KW-0732">Signal</keyword>
<reference evidence="3 4" key="1">
    <citation type="submission" date="2023-05" db="EMBL/GenBank/DDBJ databases">
        <title>Metabolic capabilities are highly conserved among human nasal-associated Corynebacterium species in pangenomic analyses.</title>
        <authorList>
            <person name="Tran T.H."/>
            <person name="Roberts A.Q."/>
            <person name="Escapa I.F."/>
            <person name="Gao W."/>
            <person name="Conlan S."/>
            <person name="Kong H."/>
            <person name="Segre J.A."/>
            <person name="Kelly M.S."/>
            <person name="Lemon K.P."/>
        </authorList>
    </citation>
    <scope>NUCLEOTIDE SEQUENCE [LARGE SCALE GENOMIC DNA]</scope>
    <source>
        <strain evidence="3 4">KPL3802</strain>
    </source>
</reference>
<evidence type="ECO:0000256" key="2">
    <source>
        <dbReference type="SAM" id="SignalP"/>
    </source>
</evidence>
<feature type="compositionally biased region" description="Low complexity" evidence="1">
    <location>
        <begin position="18"/>
        <end position="58"/>
    </location>
</feature>
<name>A0ABT7FQ36_9CORY</name>